<dbReference type="Pfam" id="PF06961">
    <property type="entry name" value="DUF1294"/>
    <property type="match status" value="1"/>
</dbReference>
<dbReference type="PIRSF" id="PIRSF002599">
    <property type="entry name" value="Cold_shock_A"/>
    <property type="match status" value="1"/>
</dbReference>
<name>A0ABU9LHN5_9BACL</name>
<keyword evidence="1" id="KW-1133">Transmembrane helix</keyword>
<keyword evidence="3" id="KW-1185">Reference proteome</keyword>
<evidence type="ECO:0000256" key="1">
    <source>
        <dbReference type="SAM" id="Phobius"/>
    </source>
</evidence>
<proteinExistence type="predicted"/>
<protein>
    <submittedName>
        <fullName evidence="2">DUF1294 domain-containing protein</fullName>
    </submittedName>
</protein>
<organism evidence="2 3">
    <name type="scientific">Kurthia gibsonii</name>
    <dbReference type="NCBI Taxonomy" id="33946"/>
    <lineage>
        <taxon>Bacteria</taxon>
        <taxon>Bacillati</taxon>
        <taxon>Bacillota</taxon>
        <taxon>Bacilli</taxon>
        <taxon>Bacillales</taxon>
        <taxon>Caryophanaceae</taxon>
        <taxon>Kurthia</taxon>
    </lineage>
</organism>
<reference evidence="2 3" key="1">
    <citation type="submission" date="2024-04" db="EMBL/GenBank/DDBJ databases">
        <authorList>
            <person name="Wu Y.S."/>
            <person name="Zhang L."/>
        </authorList>
    </citation>
    <scope>NUCLEOTIDE SEQUENCE [LARGE SCALE GENOMIC DNA]</scope>
    <source>
        <strain evidence="2 3">KG-01</strain>
    </source>
</reference>
<evidence type="ECO:0000313" key="3">
    <source>
        <dbReference type="Proteomes" id="UP001398420"/>
    </source>
</evidence>
<keyword evidence="1" id="KW-0472">Membrane</keyword>
<accession>A0ABU9LHN5</accession>
<comment type="caution">
    <text evidence="2">The sequence shown here is derived from an EMBL/GenBank/DDBJ whole genome shotgun (WGS) entry which is preliminary data.</text>
</comment>
<dbReference type="InterPro" id="IPR012156">
    <property type="entry name" value="Cold_shock_CspA"/>
</dbReference>
<gene>
    <name evidence="2" type="ORF">AAF454_03320</name>
</gene>
<feature type="transmembrane region" description="Helical" evidence="1">
    <location>
        <begin position="61"/>
        <end position="82"/>
    </location>
</feature>
<feature type="transmembrane region" description="Helical" evidence="1">
    <location>
        <begin position="33"/>
        <end position="54"/>
    </location>
</feature>
<dbReference type="RefSeq" id="WP_121177886.1">
    <property type="nucleotide sequence ID" value="NZ_CP147847.1"/>
</dbReference>
<dbReference type="Proteomes" id="UP001398420">
    <property type="component" value="Unassembled WGS sequence"/>
</dbReference>
<dbReference type="InterPro" id="IPR010718">
    <property type="entry name" value="DUF1294"/>
</dbReference>
<dbReference type="EMBL" id="JBCEWA010000002">
    <property type="protein sequence ID" value="MEL5987455.1"/>
    <property type="molecule type" value="Genomic_DNA"/>
</dbReference>
<sequence length="92" mass="10699">MAIWIIVLSVIGFIVMGIDKSRAIRHKWRIRERTLWILTIVGGGLGTFLGMMIWRHKIRKLHFVIGFTIFALMDGYFLLSAIDHFDTIHMKG</sequence>
<keyword evidence="1" id="KW-0812">Transmembrane</keyword>
<evidence type="ECO:0000313" key="2">
    <source>
        <dbReference type="EMBL" id="MEL5987455.1"/>
    </source>
</evidence>